<evidence type="ECO:0000313" key="6">
    <source>
        <dbReference type="Proteomes" id="UP000054018"/>
    </source>
</evidence>
<keyword evidence="6" id="KW-1185">Reference proteome</keyword>
<sequence length="169" mass="19253">TLLCWVRGEDAKRVFEVEISKEASVGKLKATLKRDRSAILKDVDAADLELYPLFIPSNANRAAELEKWRPHGKEPLDVEQRMDQVFPSRRNGKWILVVTHPTFLYWVRGDDVDHVFPVKISREADVADLKDALKEKNSSTLSNVDAKNLSLYRLLVPSDGNRAVELGKW</sequence>
<feature type="domain" description="Crinkler effector protein N-terminal" evidence="4">
    <location>
        <begin position="1"/>
        <end position="90"/>
    </location>
</feature>
<feature type="domain" description="Crinkler effector protein N-terminal" evidence="4">
    <location>
        <begin position="104"/>
        <end position="161"/>
    </location>
</feature>
<comment type="subcellular location">
    <subcellularLocation>
        <location evidence="1">Host cell</location>
    </subcellularLocation>
    <subcellularLocation>
        <location evidence="2">Secreted</location>
    </subcellularLocation>
</comment>
<dbReference type="Pfam" id="PF20147">
    <property type="entry name" value="Crinkler"/>
    <property type="match status" value="2"/>
</dbReference>
<dbReference type="GO" id="GO:0005576">
    <property type="term" value="C:extracellular region"/>
    <property type="evidence" value="ECO:0007669"/>
    <property type="project" value="UniProtKB-SubCell"/>
</dbReference>
<reference evidence="6" key="2">
    <citation type="submission" date="2015-01" db="EMBL/GenBank/DDBJ databases">
        <title>Evolutionary Origins and Diversification of the Mycorrhizal Mutualists.</title>
        <authorList>
            <consortium name="DOE Joint Genome Institute"/>
            <consortium name="Mycorrhizal Genomics Consortium"/>
            <person name="Kohler A."/>
            <person name="Kuo A."/>
            <person name="Nagy L.G."/>
            <person name="Floudas D."/>
            <person name="Copeland A."/>
            <person name="Barry K.W."/>
            <person name="Cichocki N."/>
            <person name="Veneault-Fourrey C."/>
            <person name="LaButti K."/>
            <person name="Lindquist E.A."/>
            <person name="Lipzen A."/>
            <person name="Lundell T."/>
            <person name="Morin E."/>
            <person name="Murat C."/>
            <person name="Riley R."/>
            <person name="Ohm R."/>
            <person name="Sun H."/>
            <person name="Tunlid A."/>
            <person name="Henrissat B."/>
            <person name="Grigoriev I.V."/>
            <person name="Hibbett D.S."/>
            <person name="Martin F."/>
        </authorList>
    </citation>
    <scope>NUCLEOTIDE SEQUENCE [LARGE SCALE GENOMIC DNA]</scope>
    <source>
        <strain evidence="6">441</strain>
    </source>
</reference>
<keyword evidence="3" id="KW-0964">Secreted</keyword>
<proteinExistence type="predicted"/>
<name>A0A0C9YVT3_9AGAM</name>
<evidence type="ECO:0000256" key="3">
    <source>
        <dbReference type="ARBA" id="ARBA00022525"/>
    </source>
</evidence>
<feature type="non-terminal residue" evidence="5">
    <location>
        <position position="1"/>
    </location>
</feature>
<evidence type="ECO:0000259" key="4">
    <source>
        <dbReference type="Pfam" id="PF20147"/>
    </source>
</evidence>
<feature type="non-terminal residue" evidence="5">
    <location>
        <position position="169"/>
    </location>
</feature>
<evidence type="ECO:0000313" key="5">
    <source>
        <dbReference type="EMBL" id="KIK20896.1"/>
    </source>
</evidence>
<evidence type="ECO:0000256" key="1">
    <source>
        <dbReference type="ARBA" id="ARBA00004340"/>
    </source>
</evidence>
<gene>
    <name evidence="5" type="ORF">PISMIDRAFT_63241</name>
</gene>
<dbReference type="AlphaFoldDB" id="A0A0C9YVT3"/>
<accession>A0A0C9YVT3</accession>
<dbReference type="GO" id="GO:0043657">
    <property type="term" value="C:host cell"/>
    <property type="evidence" value="ECO:0007669"/>
    <property type="project" value="UniProtKB-SubCell"/>
</dbReference>
<reference evidence="5 6" key="1">
    <citation type="submission" date="2014-04" db="EMBL/GenBank/DDBJ databases">
        <authorList>
            <consortium name="DOE Joint Genome Institute"/>
            <person name="Kuo A."/>
            <person name="Kohler A."/>
            <person name="Costa M.D."/>
            <person name="Nagy L.G."/>
            <person name="Floudas D."/>
            <person name="Copeland A."/>
            <person name="Barry K.W."/>
            <person name="Cichocki N."/>
            <person name="Veneault-Fourrey C."/>
            <person name="LaButti K."/>
            <person name="Lindquist E.A."/>
            <person name="Lipzen A."/>
            <person name="Lundell T."/>
            <person name="Morin E."/>
            <person name="Murat C."/>
            <person name="Sun H."/>
            <person name="Tunlid A."/>
            <person name="Henrissat B."/>
            <person name="Grigoriev I.V."/>
            <person name="Hibbett D.S."/>
            <person name="Martin F."/>
            <person name="Nordberg H.P."/>
            <person name="Cantor M.N."/>
            <person name="Hua S.X."/>
        </authorList>
    </citation>
    <scope>NUCLEOTIDE SEQUENCE [LARGE SCALE GENOMIC DNA]</scope>
    <source>
        <strain evidence="5 6">441</strain>
    </source>
</reference>
<dbReference type="EMBL" id="KN833758">
    <property type="protein sequence ID" value="KIK20896.1"/>
    <property type="molecule type" value="Genomic_DNA"/>
</dbReference>
<dbReference type="HOGENOM" id="CLU_074871_0_0_1"/>
<evidence type="ECO:0000256" key="2">
    <source>
        <dbReference type="ARBA" id="ARBA00004613"/>
    </source>
</evidence>
<dbReference type="Proteomes" id="UP000054018">
    <property type="component" value="Unassembled WGS sequence"/>
</dbReference>
<organism evidence="5 6">
    <name type="scientific">Pisolithus microcarpus 441</name>
    <dbReference type="NCBI Taxonomy" id="765257"/>
    <lineage>
        <taxon>Eukaryota</taxon>
        <taxon>Fungi</taxon>
        <taxon>Dikarya</taxon>
        <taxon>Basidiomycota</taxon>
        <taxon>Agaricomycotina</taxon>
        <taxon>Agaricomycetes</taxon>
        <taxon>Agaricomycetidae</taxon>
        <taxon>Boletales</taxon>
        <taxon>Sclerodermatineae</taxon>
        <taxon>Pisolithaceae</taxon>
        <taxon>Pisolithus</taxon>
    </lineage>
</organism>
<protein>
    <recommendedName>
        <fullName evidence="4">Crinkler effector protein N-terminal domain-containing protein</fullName>
    </recommendedName>
</protein>
<dbReference type="InterPro" id="IPR045379">
    <property type="entry name" value="Crinkler_N"/>
</dbReference>
<dbReference type="OrthoDB" id="3168051at2759"/>